<comment type="caution">
    <text evidence="1">The sequence shown here is derived from an EMBL/GenBank/DDBJ whole genome shotgun (WGS) entry which is preliminary data.</text>
</comment>
<reference evidence="1 2" key="1">
    <citation type="submission" date="2018-06" db="EMBL/GenBank/DDBJ databases">
        <title>Sphaerisporangium craniellae sp. nov., isolated from a marine sponge in the South China Sea.</title>
        <authorList>
            <person name="Li L."/>
        </authorList>
    </citation>
    <scope>NUCLEOTIDE SEQUENCE [LARGE SCALE GENOMIC DNA]</scope>
    <source>
        <strain evidence="1 2">LHW63015</strain>
    </source>
</reference>
<sequence>MSRTLDKVSKQLGRGGGIAAHHMSRVGLFAVAKEYGVDQETVMGVWVRIAEENKNMPSEEIDRRAIATIMRGRKSLELTTGEPTPGEDE</sequence>
<dbReference type="Proteomes" id="UP000253303">
    <property type="component" value="Unassembled WGS sequence"/>
</dbReference>
<dbReference type="RefSeq" id="WP_113978439.1">
    <property type="nucleotide sequence ID" value="NZ_QMEY01000001.1"/>
</dbReference>
<keyword evidence="2" id="KW-1185">Reference proteome</keyword>
<evidence type="ECO:0000313" key="1">
    <source>
        <dbReference type="EMBL" id="RBQ21627.1"/>
    </source>
</evidence>
<organism evidence="1 2">
    <name type="scientific">Spongiactinospora rosea</name>
    <dbReference type="NCBI Taxonomy" id="2248750"/>
    <lineage>
        <taxon>Bacteria</taxon>
        <taxon>Bacillati</taxon>
        <taxon>Actinomycetota</taxon>
        <taxon>Actinomycetes</taxon>
        <taxon>Streptosporangiales</taxon>
        <taxon>Streptosporangiaceae</taxon>
        <taxon>Spongiactinospora</taxon>
    </lineage>
</organism>
<proteinExistence type="predicted"/>
<name>A0A366M6F0_9ACTN</name>
<gene>
    <name evidence="1" type="ORF">DP939_02640</name>
</gene>
<protein>
    <submittedName>
        <fullName evidence="1">Uncharacterized protein</fullName>
    </submittedName>
</protein>
<dbReference type="AlphaFoldDB" id="A0A366M6F0"/>
<accession>A0A366M6F0</accession>
<dbReference type="EMBL" id="QMEY01000001">
    <property type="protein sequence ID" value="RBQ21627.1"/>
    <property type="molecule type" value="Genomic_DNA"/>
</dbReference>
<evidence type="ECO:0000313" key="2">
    <source>
        <dbReference type="Proteomes" id="UP000253303"/>
    </source>
</evidence>